<name>A0A565A5U8_PLAVI</name>
<dbReference type="Pfam" id="PF05795">
    <property type="entry name" value="Plasmodium_Vir"/>
    <property type="match status" value="1"/>
</dbReference>
<accession>A0A565A5U8</accession>
<dbReference type="OrthoDB" id="387362at2759"/>
<dbReference type="Proteomes" id="UP000220605">
    <property type="component" value="Unassembled WGS sequence"/>
</dbReference>
<dbReference type="EMBL" id="FLZR02000018">
    <property type="protein sequence ID" value="VUZ99898.1"/>
    <property type="molecule type" value="Genomic_DNA"/>
</dbReference>
<feature type="region of interest" description="Disordered" evidence="1">
    <location>
        <begin position="239"/>
        <end position="262"/>
    </location>
</feature>
<gene>
    <name evidence="2" type="ORF">PVP01_0006110</name>
</gene>
<dbReference type="AlphaFoldDB" id="A0A565A5U8"/>
<protein>
    <submittedName>
        <fullName evidence="2">VIR protein</fullName>
    </submittedName>
</protein>
<dbReference type="VEuPathDB" id="PlasmoDB:PVP01_0006110"/>
<reference evidence="2" key="1">
    <citation type="submission" date="2016-07" db="EMBL/GenBank/DDBJ databases">
        <authorList>
            <consortium name="Pathogen Informatics"/>
        </authorList>
    </citation>
    <scope>NUCLEOTIDE SEQUENCE</scope>
</reference>
<evidence type="ECO:0000313" key="2">
    <source>
        <dbReference type="EMBL" id="VUZ99898.1"/>
    </source>
</evidence>
<proteinExistence type="predicted"/>
<dbReference type="VEuPathDB" id="PlasmoDB:PVW1_000006700"/>
<sequence length="350" mass="40827">MIGERDEILKELDRLSLSFSEELNSKHFYNELERLNNFSTYKEKCKPFLIGIRRSNAVINTCAKLLYYLKNKQISNKQNAQYDTCPLLNYWVYSKLNMILNSYNSTDISQRFAQIVRIWNDFILDVLKKTNNETCEPMSNIVAYEDWKKRKELYEYYVDYSHIYKSLSFIPDRCEEFHKYVESKKTLYEHFKKFCYPDKKNGCPELYTKYEEYHPDKVLSTLDCHQKIMDARAAAERIARQRGNTPSDSEAKSRETSDGMIPFGPSNLNGKSQAAENVGNIFLGVVATSMTSGALYRFTPLGSMLRNGFGRNNNMRNLNIGDNGLFDYTSESFNQYTWGGEEHYIGYQPA</sequence>
<evidence type="ECO:0000256" key="1">
    <source>
        <dbReference type="SAM" id="MobiDB-lite"/>
    </source>
</evidence>
<dbReference type="VEuPathDB" id="PlasmoDB:PVPAM_050005800"/>
<dbReference type="InterPro" id="IPR008780">
    <property type="entry name" value="Plasmodium_Vir"/>
</dbReference>
<dbReference type="VEuPathDB" id="PlasmoDB:PVX_175270"/>
<organism evidence="2">
    <name type="scientific">Plasmodium vivax</name>
    <name type="common">malaria parasite P. vivax</name>
    <dbReference type="NCBI Taxonomy" id="5855"/>
    <lineage>
        <taxon>Eukaryota</taxon>
        <taxon>Sar</taxon>
        <taxon>Alveolata</taxon>
        <taxon>Apicomplexa</taxon>
        <taxon>Aconoidasida</taxon>
        <taxon>Haemosporida</taxon>
        <taxon>Plasmodiidae</taxon>
        <taxon>Plasmodium</taxon>
        <taxon>Plasmodium (Plasmodium)</taxon>
    </lineage>
</organism>